<evidence type="ECO:0000313" key="2">
    <source>
        <dbReference type="EMBL" id="EWM20495.1"/>
    </source>
</evidence>
<protein>
    <submittedName>
        <fullName evidence="2">Uncharacterized protein</fullName>
    </submittedName>
</protein>
<comment type="caution">
    <text evidence="2">The sequence shown here is derived from an EMBL/GenBank/DDBJ whole genome shotgun (WGS) entry which is preliminary data.</text>
</comment>
<proteinExistence type="predicted"/>
<organism evidence="2 3">
    <name type="scientific">Nannochloropsis gaditana</name>
    <dbReference type="NCBI Taxonomy" id="72520"/>
    <lineage>
        <taxon>Eukaryota</taxon>
        <taxon>Sar</taxon>
        <taxon>Stramenopiles</taxon>
        <taxon>Ochrophyta</taxon>
        <taxon>Eustigmatophyceae</taxon>
        <taxon>Eustigmatales</taxon>
        <taxon>Monodopsidaceae</taxon>
        <taxon>Nannochloropsis</taxon>
    </lineage>
</organism>
<gene>
    <name evidence="2" type="ORF">Naga_100890g1</name>
</gene>
<feature type="region of interest" description="Disordered" evidence="1">
    <location>
        <begin position="1"/>
        <end position="116"/>
    </location>
</feature>
<feature type="compositionally biased region" description="Basic and acidic residues" evidence="1">
    <location>
        <begin position="13"/>
        <end position="34"/>
    </location>
</feature>
<evidence type="ECO:0000256" key="1">
    <source>
        <dbReference type="SAM" id="MobiDB-lite"/>
    </source>
</evidence>
<feature type="compositionally biased region" description="Basic and acidic residues" evidence="1">
    <location>
        <begin position="63"/>
        <end position="72"/>
    </location>
</feature>
<sequence>MWETTTFSSPPSRESREGGREGGGEEGEGREKWLLKPAAKGATTGIDLPGKRTRRMPSFGMLERNKEREWGRLRQMRGGGGDARRGGGKGRQRGKVDAATVGWRDSGPSSVRHDDG</sequence>
<dbReference type="EMBL" id="AZIL01003030">
    <property type="protein sequence ID" value="EWM20495.1"/>
    <property type="molecule type" value="Genomic_DNA"/>
</dbReference>
<reference evidence="2 3" key="1">
    <citation type="journal article" date="2014" name="Mol. Plant">
        <title>Chromosome Scale Genome Assembly and Transcriptome Profiling of Nannochloropsis gaditana in Nitrogen Depletion.</title>
        <authorList>
            <person name="Corteggiani Carpinelli E."/>
            <person name="Telatin A."/>
            <person name="Vitulo N."/>
            <person name="Forcato C."/>
            <person name="D'Angelo M."/>
            <person name="Schiavon R."/>
            <person name="Vezzi A."/>
            <person name="Giacometti G.M."/>
            <person name="Morosinotto T."/>
            <person name="Valle G."/>
        </authorList>
    </citation>
    <scope>NUCLEOTIDE SEQUENCE [LARGE SCALE GENOMIC DNA]</scope>
    <source>
        <strain evidence="2 3">B-31</strain>
    </source>
</reference>
<dbReference type="AlphaFoldDB" id="W7T083"/>
<name>W7T083_9STRA</name>
<accession>W7T083</accession>
<keyword evidence="3" id="KW-1185">Reference proteome</keyword>
<evidence type="ECO:0000313" key="3">
    <source>
        <dbReference type="Proteomes" id="UP000019335"/>
    </source>
</evidence>
<dbReference type="Proteomes" id="UP000019335">
    <property type="component" value="Unassembled WGS sequence"/>
</dbReference>